<sequence>METNILLNSHSNVSLESVLAKLQAAAAQPFSQAYPMPAAVNHSKEFYNHEYNTVFMREWICVGRTDEIAATGDYLTHDIAGVPVLVVRQGTGKISGFVNACAHRFMCLVPKVTGNARAFTCRYHAWTYDLDGALKRAPYMEMKKDFDVRQHHLRTLHTETWEGFIYVTIEKNPSTSVATALEGLREKIVGRYDMGSYKTVMRESMVWNANWKNLIENFIESYHVPIAHQKTFAKHKKPLEDYICGEDDDHYCYHYAPQKAESGAGAAHPKNTKLKGEWRRMMVDFCVFPNHLVTLMPDYLWYISVQPISIGQFQATWGFAVPPEILADITPKDYDAWLAQMVSYMEIANDEDKVLVEGLYRGTASPLLPKGTFHPIERNLWQFIRYLARICH</sequence>
<dbReference type="EMBL" id="UINC01011172">
    <property type="protein sequence ID" value="SVA49429.1"/>
    <property type="molecule type" value="Genomic_DNA"/>
</dbReference>
<keyword evidence="6" id="KW-0411">Iron-sulfur</keyword>
<keyword evidence="5" id="KW-0408">Iron</keyword>
<evidence type="ECO:0000256" key="1">
    <source>
        <dbReference type="ARBA" id="ARBA00001962"/>
    </source>
</evidence>
<gene>
    <name evidence="8" type="ORF">METZ01_LOCUS102283</name>
</gene>
<evidence type="ECO:0000256" key="3">
    <source>
        <dbReference type="ARBA" id="ARBA00022723"/>
    </source>
</evidence>
<dbReference type="PANTHER" id="PTHR43756:SF5">
    <property type="entry name" value="CHOLINE MONOOXYGENASE, CHLOROPLASTIC"/>
    <property type="match status" value="1"/>
</dbReference>
<dbReference type="PRINTS" id="PR00090">
    <property type="entry name" value="RNGDIOXGNASE"/>
</dbReference>
<proteinExistence type="predicted"/>
<dbReference type="SUPFAM" id="SSF55961">
    <property type="entry name" value="Bet v1-like"/>
    <property type="match status" value="1"/>
</dbReference>
<dbReference type="PROSITE" id="PS51296">
    <property type="entry name" value="RIESKE"/>
    <property type="match status" value="1"/>
</dbReference>
<reference evidence="8" key="1">
    <citation type="submission" date="2018-05" db="EMBL/GenBank/DDBJ databases">
        <authorList>
            <person name="Lanie J.A."/>
            <person name="Ng W.-L."/>
            <person name="Kazmierczak K.M."/>
            <person name="Andrzejewski T.M."/>
            <person name="Davidsen T.M."/>
            <person name="Wayne K.J."/>
            <person name="Tettelin H."/>
            <person name="Glass J.I."/>
            <person name="Rusch D."/>
            <person name="Podicherti R."/>
            <person name="Tsui H.-C.T."/>
            <person name="Winkler M.E."/>
        </authorList>
    </citation>
    <scope>NUCLEOTIDE SEQUENCE</scope>
</reference>
<dbReference type="InterPro" id="IPR036922">
    <property type="entry name" value="Rieske_2Fe-2S_sf"/>
</dbReference>
<dbReference type="GO" id="GO:0016491">
    <property type="term" value="F:oxidoreductase activity"/>
    <property type="evidence" value="ECO:0007669"/>
    <property type="project" value="UniProtKB-KW"/>
</dbReference>
<protein>
    <recommendedName>
        <fullName evidence="7">Rieske domain-containing protein</fullName>
    </recommendedName>
</protein>
<dbReference type="InterPro" id="IPR001663">
    <property type="entry name" value="Rng_hydr_dOase-A"/>
</dbReference>
<dbReference type="SUPFAM" id="SSF50022">
    <property type="entry name" value="ISP domain"/>
    <property type="match status" value="1"/>
</dbReference>
<dbReference type="InterPro" id="IPR017941">
    <property type="entry name" value="Rieske_2Fe-2S"/>
</dbReference>
<dbReference type="GO" id="GO:0005506">
    <property type="term" value="F:iron ion binding"/>
    <property type="evidence" value="ECO:0007669"/>
    <property type="project" value="InterPro"/>
</dbReference>
<evidence type="ECO:0000256" key="5">
    <source>
        <dbReference type="ARBA" id="ARBA00023004"/>
    </source>
</evidence>
<evidence type="ECO:0000259" key="7">
    <source>
        <dbReference type="PROSITE" id="PS51296"/>
    </source>
</evidence>
<dbReference type="Pfam" id="PF00355">
    <property type="entry name" value="Rieske"/>
    <property type="match status" value="1"/>
</dbReference>
<evidence type="ECO:0000256" key="2">
    <source>
        <dbReference type="ARBA" id="ARBA00022714"/>
    </source>
</evidence>
<name>A0A381WA47_9ZZZZ</name>
<evidence type="ECO:0000313" key="8">
    <source>
        <dbReference type="EMBL" id="SVA49429.1"/>
    </source>
</evidence>
<keyword evidence="3" id="KW-0479">Metal-binding</keyword>
<dbReference type="GO" id="GO:0051537">
    <property type="term" value="F:2 iron, 2 sulfur cluster binding"/>
    <property type="evidence" value="ECO:0007669"/>
    <property type="project" value="UniProtKB-KW"/>
</dbReference>
<evidence type="ECO:0000256" key="6">
    <source>
        <dbReference type="ARBA" id="ARBA00023014"/>
    </source>
</evidence>
<accession>A0A381WA47</accession>
<keyword evidence="4" id="KW-0560">Oxidoreductase</keyword>
<keyword evidence="2" id="KW-0001">2Fe-2S</keyword>
<feature type="domain" description="Rieske" evidence="7">
    <location>
        <begin position="59"/>
        <end position="167"/>
    </location>
</feature>
<dbReference type="CDD" id="cd03469">
    <property type="entry name" value="Rieske_RO_Alpha_N"/>
    <property type="match status" value="1"/>
</dbReference>
<organism evidence="8">
    <name type="scientific">marine metagenome</name>
    <dbReference type="NCBI Taxonomy" id="408172"/>
    <lineage>
        <taxon>unclassified sequences</taxon>
        <taxon>metagenomes</taxon>
        <taxon>ecological metagenomes</taxon>
    </lineage>
</organism>
<comment type="cofactor">
    <cofactor evidence="1">
        <name>Fe cation</name>
        <dbReference type="ChEBI" id="CHEBI:24875"/>
    </cofactor>
</comment>
<dbReference type="CDD" id="cd08885">
    <property type="entry name" value="RHO_alpha_C_1"/>
    <property type="match status" value="1"/>
</dbReference>
<dbReference type="Pfam" id="PF00848">
    <property type="entry name" value="Ring_hydroxyl_A"/>
    <property type="match status" value="1"/>
</dbReference>
<dbReference type="Gene3D" id="2.102.10.10">
    <property type="entry name" value="Rieske [2Fe-2S] iron-sulphur domain"/>
    <property type="match status" value="1"/>
</dbReference>
<dbReference type="AlphaFoldDB" id="A0A381WA47"/>
<dbReference type="PANTHER" id="PTHR43756">
    <property type="entry name" value="CHOLINE MONOOXYGENASE, CHLOROPLASTIC"/>
    <property type="match status" value="1"/>
</dbReference>
<evidence type="ECO:0000256" key="4">
    <source>
        <dbReference type="ARBA" id="ARBA00023002"/>
    </source>
</evidence>
<dbReference type="InterPro" id="IPR015879">
    <property type="entry name" value="Ring_hydroxy_dOase_asu_C_dom"/>
</dbReference>
<dbReference type="Gene3D" id="3.90.380.10">
    <property type="entry name" value="Naphthalene 1,2-dioxygenase Alpha Subunit, Chain A, domain 1"/>
    <property type="match status" value="2"/>
</dbReference>